<proteinExistence type="inferred from homology"/>
<dbReference type="Proteomes" id="UP000886874">
    <property type="component" value="Unassembled WGS sequence"/>
</dbReference>
<evidence type="ECO:0000313" key="13">
    <source>
        <dbReference type="Proteomes" id="UP000886874"/>
    </source>
</evidence>
<comment type="catalytic activity">
    <reaction evidence="6 8">
        <text>O-phospho-L-homoserine + H2O = L-threonine + phosphate</text>
        <dbReference type="Rhea" id="RHEA:10840"/>
        <dbReference type="ChEBI" id="CHEBI:15377"/>
        <dbReference type="ChEBI" id="CHEBI:43474"/>
        <dbReference type="ChEBI" id="CHEBI:57590"/>
        <dbReference type="ChEBI" id="CHEBI:57926"/>
        <dbReference type="EC" id="4.2.3.1"/>
    </reaction>
</comment>
<evidence type="ECO:0000256" key="8">
    <source>
        <dbReference type="PIRNR" id="PIRNR038945"/>
    </source>
</evidence>
<comment type="similarity">
    <text evidence="2 8">Belongs to the threonine synthase family.</text>
</comment>
<accession>A0A9D0Z6B9</accession>
<keyword evidence="5 8" id="KW-0456">Lyase</keyword>
<feature type="binding site" evidence="9">
    <location>
        <position position="137"/>
    </location>
    <ligand>
        <name>pyridoxal 5'-phosphate</name>
        <dbReference type="ChEBI" id="CHEBI:597326"/>
    </ligand>
</feature>
<feature type="binding site" evidence="9">
    <location>
        <position position="374"/>
    </location>
    <ligand>
        <name>pyridoxal 5'-phosphate</name>
        <dbReference type="ChEBI" id="CHEBI:597326"/>
    </ligand>
</feature>
<evidence type="ECO:0000256" key="3">
    <source>
        <dbReference type="ARBA" id="ARBA00018679"/>
    </source>
</evidence>
<dbReference type="GO" id="GO:0009088">
    <property type="term" value="P:threonine biosynthetic process"/>
    <property type="evidence" value="ECO:0007669"/>
    <property type="project" value="UniProtKB-UniRule"/>
</dbReference>
<comment type="function">
    <text evidence="8">Catalyzes the gamma-elimination of phosphate from L-phosphohomoserine and the beta-addition of water to produce L-threonine.</text>
</comment>
<keyword evidence="8" id="KW-0028">Amino-acid biosynthesis</keyword>
<feature type="domain" description="Tryptophan synthase beta chain-like PALP" evidence="11">
    <location>
        <begin position="77"/>
        <end position="375"/>
    </location>
</feature>
<dbReference type="InterPro" id="IPR001926">
    <property type="entry name" value="TrpB-like_PALP"/>
</dbReference>
<evidence type="ECO:0000256" key="2">
    <source>
        <dbReference type="ARBA" id="ARBA00005517"/>
    </source>
</evidence>
<dbReference type="GO" id="GO:0006565">
    <property type="term" value="P:L-serine catabolic process"/>
    <property type="evidence" value="ECO:0007669"/>
    <property type="project" value="TreeGrafter"/>
</dbReference>
<dbReference type="PANTHER" id="PTHR48078:SF6">
    <property type="entry name" value="L-THREONINE DEHYDRATASE CATABOLIC TDCB"/>
    <property type="match status" value="1"/>
</dbReference>
<dbReference type="PANTHER" id="PTHR48078">
    <property type="entry name" value="THREONINE DEHYDRATASE, MITOCHONDRIAL-RELATED"/>
    <property type="match status" value="1"/>
</dbReference>
<keyword evidence="4 8" id="KW-0663">Pyridoxal phosphate</keyword>
<dbReference type="EMBL" id="DVFN01000003">
    <property type="protein sequence ID" value="HIQ68730.1"/>
    <property type="molecule type" value="Genomic_DNA"/>
</dbReference>
<feature type="modified residue" description="N6-(pyridoxal phosphate)lysine" evidence="10">
    <location>
        <position position="111"/>
    </location>
</feature>
<evidence type="ECO:0000256" key="4">
    <source>
        <dbReference type="ARBA" id="ARBA00022898"/>
    </source>
</evidence>
<evidence type="ECO:0000256" key="10">
    <source>
        <dbReference type="PIRSR" id="PIRSR038945-2"/>
    </source>
</evidence>
<dbReference type="PIRSF" id="PIRSF038945">
    <property type="entry name" value="Thr_synthase"/>
    <property type="match status" value="1"/>
</dbReference>
<reference evidence="12" key="2">
    <citation type="journal article" date="2021" name="PeerJ">
        <title>Extensive microbial diversity within the chicken gut microbiome revealed by metagenomics and culture.</title>
        <authorList>
            <person name="Gilroy R."/>
            <person name="Ravi A."/>
            <person name="Getino M."/>
            <person name="Pursley I."/>
            <person name="Horton D.L."/>
            <person name="Alikhan N.F."/>
            <person name="Baker D."/>
            <person name="Gharbi K."/>
            <person name="Hall N."/>
            <person name="Watson M."/>
            <person name="Adriaenssens E.M."/>
            <person name="Foster-Nyarko E."/>
            <person name="Jarju S."/>
            <person name="Secka A."/>
            <person name="Antonio M."/>
            <person name="Oren A."/>
            <person name="Chaudhuri R.R."/>
            <person name="La Ragione R."/>
            <person name="Hildebrand F."/>
            <person name="Pallen M.J."/>
        </authorList>
    </citation>
    <scope>NUCLEOTIDE SEQUENCE</scope>
    <source>
        <strain evidence="12">ChiSjej2B20-13462</strain>
    </source>
</reference>
<evidence type="ECO:0000256" key="6">
    <source>
        <dbReference type="ARBA" id="ARBA00049144"/>
    </source>
</evidence>
<dbReference type="InterPro" id="IPR036052">
    <property type="entry name" value="TrpB-like_PALP_sf"/>
</dbReference>
<dbReference type="NCBIfam" id="NF006050">
    <property type="entry name" value="PRK08197.1"/>
    <property type="match status" value="1"/>
</dbReference>
<comment type="caution">
    <text evidence="12">The sequence shown here is derived from an EMBL/GenBank/DDBJ whole genome shotgun (WGS) entry which is preliminary data.</text>
</comment>
<keyword evidence="8" id="KW-0791">Threonine biosynthesis</keyword>
<evidence type="ECO:0000259" key="11">
    <source>
        <dbReference type="Pfam" id="PF00291"/>
    </source>
</evidence>
<dbReference type="SUPFAM" id="SSF53686">
    <property type="entry name" value="Tryptophan synthase beta subunit-like PLP-dependent enzymes"/>
    <property type="match status" value="1"/>
</dbReference>
<name>A0A9D0Z6B9_9FIRM</name>
<dbReference type="GO" id="GO:0006567">
    <property type="term" value="P:L-threonine catabolic process"/>
    <property type="evidence" value="ECO:0007669"/>
    <property type="project" value="TreeGrafter"/>
</dbReference>
<dbReference type="InterPro" id="IPR004450">
    <property type="entry name" value="Thr_synthase-like"/>
</dbReference>
<evidence type="ECO:0000256" key="1">
    <source>
        <dbReference type="ARBA" id="ARBA00001933"/>
    </source>
</evidence>
<gene>
    <name evidence="12" type="ORF">IAA67_00130</name>
</gene>
<evidence type="ECO:0000256" key="9">
    <source>
        <dbReference type="PIRSR" id="PIRSR038945-1"/>
    </source>
</evidence>
<dbReference type="Gene3D" id="3.40.50.1100">
    <property type="match status" value="2"/>
</dbReference>
<dbReference type="GO" id="GO:0003941">
    <property type="term" value="F:L-serine ammonia-lyase activity"/>
    <property type="evidence" value="ECO:0007669"/>
    <property type="project" value="TreeGrafter"/>
</dbReference>
<evidence type="ECO:0000256" key="7">
    <source>
        <dbReference type="NCBIfam" id="TIGR00260"/>
    </source>
</evidence>
<evidence type="ECO:0000256" key="5">
    <source>
        <dbReference type="ARBA" id="ARBA00023239"/>
    </source>
</evidence>
<dbReference type="GO" id="GO:0009097">
    <property type="term" value="P:isoleucine biosynthetic process"/>
    <property type="evidence" value="ECO:0007669"/>
    <property type="project" value="TreeGrafter"/>
</dbReference>
<comment type="cofactor">
    <cofactor evidence="1 8 9">
        <name>pyridoxal 5'-phosphate</name>
        <dbReference type="ChEBI" id="CHEBI:597326"/>
    </cofactor>
</comment>
<protein>
    <recommendedName>
        <fullName evidence="3 7">Threonine synthase</fullName>
        <ecNumber evidence="7 8">4.2.3.1</ecNumber>
    </recommendedName>
</protein>
<organism evidence="12 13">
    <name type="scientific">Candidatus Avoscillospira stercorigallinarum</name>
    <dbReference type="NCBI Taxonomy" id="2840708"/>
    <lineage>
        <taxon>Bacteria</taxon>
        <taxon>Bacillati</taxon>
        <taxon>Bacillota</taxon>
        <taxon>Clostridia</taxon>
        <taxon>Eubacteriales</taxon>
        <taxon>Oscillospiraceae</taxon>
        <taxon>Oscillospiraceae incertae sedis</taxon>
        <taxon>Candidatus Avoscillospira</taxon>
    </lineage>
</organism>
<dbReference type="EC" id="4.2.3.1" evidence="7 8"/>
<dbReference type="InterPro" id="IPR026260">
    <property type="entry name" value="Thr_Synthase_bac/arc"/>
</dbReference>
<comment type="pathway">
    <text evidence="8">Amino-acid biosynthesis; L-threonine biosynthesis; L-threonine from L-aspartate: step 5/5.</text>
</comment>
<dbReference type="InterPro" id="IPR050147">
    <property type="entry name" value="Ser/Thr_Dehydratase"/>
</dbReference>
<dbReference type="AlphaFoldDB" id="A0A9D0Z6B9"/>
<reference evidence="12" key="1">
    <citation type="submission" date="2020-10" db="EMBL/GenBank/DDBJ databases">
        <authorList>
            <person name="Gilroy R."/>
        </authorList>
    </citation>
    <scope>NUCLEOTIDE SEQUENCE</scope>
    <source>
        <strain evidence="12">ChiSjej2B20-13462</strain>
    </source>
</reference>
<dbReference type="GO" id="GO:0004795">
    <property type="term" value="F:threonine synthase activity"/>
    <property type="evidence" value="ECO:0007669"/>
    <property type="project" value="UniProtKB-UniRule"/>
</dbReference>
<dbReference type="CDD" id="cd01563">
    <property type="entry name" value="Thr-synth_1"/>
    <property type="match status" value="1"/>
</dbReference>
<dbReference type="GO" id="GO:0004794">
    <property type="term" value="F:threonine deaminase activity"/>
    <property type="evidence" value="ECO:0007669"/>
    <property type="project" value="TreeGrafter"/>
</dbReference>
<dbReference type="NCBIfam" id="TIGR00260">
    <property type="entry name" value="thrC"/>
    <property type="match status" value="1"/>
</dbReference>
<sequence length="413" mass="44654">MRHVKYGRCVKCGKTYEAVPDLTTCACGGILDIVYDYDYIKSVFTKETLKNRQNFTMWRYRELLPVEDTTPDPPLRVGWSPLYRADRLAEQLGIARLYVKDDGLNPTASLKDRASAMAVAKAWEAGAKVIACSSTGNAASSLAGNAAAAGFQTYIFVPSRAPKGKVAQLMTFGATVISVQGSYEDTFELSKAAIDRWGWYNRNAAINPYLSEGKKTVALEIMEQLNWEVPDYIAISVGDGCTIAGLWKGLKDLYAIGFIDRLPRLISAQAAGCCPLNRAIAENKPWHPMEENTLADSIAVGVPRNADKALMAIRESNGLVVNVTDEEIMAAQKLLGRTCGVFGEPAGVTGAAGLKKLCEEGKIEKDATVVSVVTGNGLKDVANAIAFCGEPISIPGDMDALLEAFDQRNIHVE</sequence>
<dbReference type="Pfam" id="PF00291">
    <property type="entry name" value="PALP"/>
    <property type="match status" value="1"/>
</dbReference>
<evidence type="ECO:0000313" key="12">
    <source>
        <dbReference type="EMBL" id="HIQ68730.1"/>
    </source>
</evidence>